<sequence length="94" mass="10218">MLSLKASLILLLLAIVSLSVVEAQWWGGQWGGWGGRGLKDFINPIAQQQIFPALHVFPLPQTPFLQAPNGVALFGHDAQQYPLGMHRNPAAHAP</sequence>
<dbReference type="AlphaFoldDB" id="A0A2A6C209"/>
<proteinExistence type="predicted"/>
<accession>A0A8R1V356</accession>
<evidence type="ECO:0000313" key="1">
    <source>
        <dbReference type="EnsemblMetazoa" id="PPA45568.1"/>
    </source>
</evidence>
<dbReference type="EnsemblMetazoa" id="PPA45568.1">
    <property type="protein sequence ID" value="PPA45568.1"/>
    <property type="gene ID" value="WBGene00283937"/>
</dbReference>
<keyword evidence="2" id="KW-1185">Reference proteome</keyword>
<dbReference type="Proteomes" id="UP000005239">
    <property type="component" value="Unassembled WGS sequence"/>
</dbReference>
<accession>A0A2A6C209</accession>
<reference evidence="2" key="1">
    <citation type="journal article" date="2008" name="Nat. Genet.">
        <title>The Pristionchus pacificus genome provides a unique perspective on nematode lifestyle and parasitism.</title>
        <authorList>
            <person name="Dieterich C."/>
            <person name="Clifton S.W."/>
            <person name="Schuster L.N."/>
            <person name="Chinwalla A."/>
            <person name="Delehaunty K."/>
            <person name="Dinkelacker I."/>
            <person name="Fulton L."/>
            <person name="Fulton R."/>
            <person name="Godfrey J."/>
            <person name="Minx P."/>
            <person name="Mitreva M."/>
            <person name="Roeseler W."/>
            <person name="Tian H."/>
            <person name="Witte H."/>
            <person name="Yang S.P."/>
            <person name="Wilson R.K."/>
            <person name="Sommer R.J."/>
        </authorList>
    </citation>
    <scope>NUCLEOTIDE SEQUENCE [LARGE SCALE GENOMIC DNA]</scope>
    <source>
        <strain evidence="2">PS312</strain>
    </source>
</reference>
<gene>
    <name evidence="1" type="primary">WBGene00283937</name>
</gene>
<name>A0A2A6C209_PRIPA</name>
<evidence type="ECO:0000313" key="2">
    <source>
        <dbReference type="Proteomes" id="UP000005239"/>
    </source>
</evidence>
<organism evidence="1 2">
    <name type="scientific">Pristionchus pacificus</name>
    <name type="common">Parasitic nematode worm</name>
    <dbReference type="NCBI Taxonomy" id="54126"/>
    <lineage>
        <taxon>Eukaryota</taxon>
        <taxon>Metazoa</taxon>
        <taxon>Ecdysozoa</taxon>
        <taxon>Nematoda</taxon>
        <taxon>Chromadorea</taxon>
        <taxon>Rhabditida</taxon>
        <taxon>Rhabditina</taxon>
        <taxon>Diplogasteromorpha</taxon>
        <taxon>Diplogasteroidea</taxon>
        <taxon>Neodiplogasteridae</taxon>
        <taxon>Pristionchus</taxon>
    </lineage>
</organism>
<protein>
    <submittedName>
        <fullName evidence="1">Uncharacterized protein</fullName>
    </submittedName>
</protein>
<reference evidence="1" key="2">
    <citation type="submission" date="2022-06" db="UniProtKB">
        <authorList>
            <consortium name="EnsemblMetazoa"/>
        </authorList>
    </citation>
    <scope>IDENTIFICATION</scope>
    <source>
        <strain evidence="1">PS312</strain>
    </source>
</reference>